<name>A0A1H2DF42_9ACTN</name>
<dbReference type="InterPro" id="IPR000792">
    <property type="entry name" value="Tscrpt_reg_LuxR_C"/>
</dbReference>
<keyword evidence="5" id="KW-1185">Reference proteome</keyword>
<protein>
    <submittedName>
        <fullName evidence="4">AAA ATPase domain-containing protein</fullName>
    </submittedName>
</protein>
<dbReference type="InterPro" id="IPR036388">
    <property type="entry name" value="WH-like_DNA-bd_sf"/>
</dbReference>
<dbReference type="InterPro" id="IPR027417">
    <property type="entry name" value="P-loop_NTPase"/>
</dbReference>
<dbReference type="Gene3D" id="3.40.50.300">
    <property type="entry name" value="P-loop containing nucleotide triphosphate hydrolases"/>
    <property type="match status" value="1"/>
</dbReference>
<evidence type="ECO:0000313" key="4">
    <source>
        <dbReference type="EMBL" id="SDT81112.1"/>
    </source>
</evidence>
<dbReference type="GO" id="GO:0005737">
    <property type="term" value="C:cytoplasm"/>
    <property type="evidence" value="ECO:0007669"/>
    <property type="project" value="TreeGrafter"/>
</dbReference>
<keyword evidence="1" id="KW-0547">Nucleotide-binding</keyword>
<dbReference type="EMBL" id="LT629758">
    <property type="protein sequence ID" value="SDT81112.1"/>
    <property type="molecule type" value="Genomic_DNA"/>
</dbReference>
<organism evidence="4 5">
    <name type="scientific">Actinoplanes derwentensis</name>
    <dbReference type="NCBI Taxonomy" id="113562"/>
    <lineage>
        <taxon>Bacteria</taxon>
        <taxon>Bacillati</taxon>
        <taxon>Actinomycetota</taxon>
        <taxon>Actinomycetes</taxon>
        <taxon>Micromonosporales</taxon>
        <taxon>Micromonosporaceae</taxon>
        <taxon>Actinoplanes</taxon>
    </lineage>
</organism>
<dbReference type="Gene3D" id="1.25.40.10">
    <property type="entry name" value="Tetratricopeptide repeat domain"/>
    <property type="match status" value="1"/>
</dbReference>
<dbReference type="Proteomes" id="UP000198688">
    <property type="component" value="Chromosome I"/>
</dbReference>
<dbReference type="GO" id="GO:0006355">
    <property type="term" value="P:regulation of DNA-templated transcription"/>
    <property type="evidence" value="ECO:0007669"/>
    <property type="project" value="InterPro"/>
</dbReference>
<dbReference type="Pfam" id="PF13191">
    <property type="entry name" value="AAA_16"/>
    <property type="match status" value="1"/>
</dbReference>
<sequence length="932" mass="98370">MSDRIVGRTGELKVIRTALDETKEGRGGCHVIFGRPGIGKSRLLLAAGDHADDLDVAVAAREAFKHDRSAPLVTLAGALRACSPPAADFAWLAGLDDEPAGNYAKIHRLRDSLERFAAVQPLLIVIDDAHWMDELSALAVRELVPALASFPVRWLLASRPGQSDAPGWQALDWLSHRVTPIHLDVLDDDAVRRLCEDRIGARADDTVLALAQGCGGVPLRIEQLIGALLATRQIIIADGVATVVGDGLPSSFVTTVREIAGSLSPDARWLLRATSVLDGPIDIEAAARLMGGRDPGDLFGPIDEAVASGLLVEDHTGLVFRHALVHQALQSTLSIAQSQHLHGRAAVLAREQNRPAAEIAGHLLRSGRTGAGAAIGMLRGTAAGVAATAPATAADLMLQALRAIGKQDPQRPAVIAGTVGLLASAGRLVKANQLGQEALRADLDPATRARVRLGLAEAFQHAGQDIEAAGYADAGLAGPKVPAEVRARLYAIRAHAAVALDDLATADESGAEADRLGRDHEPGAAVAGLTARSLVAHAEGRLSGALTHAEAATALADRVRGQALHRHPRIWLANALTSLGRFEEAERALNQGHRECDALGTAWAQPLWHHYRSALLTARGRLDDAAAEADAGVAQAEQHSTYQLVVPLLGTLIRLAVLRGDLDQGRYLLYRIRELTAAGVTAPPEHVAWAGASLLAAEGDMLGAFRLMHGVYDTVGDRPALLVQEPAVAAVLVRLALTAGDPDRAAVAVAAASRLARTNPDSWAAAGAAEHAAGVLTRDPARLRAAMAAFRHSRRPLAVAAAGEDAAELARDTGDRETARHRYDEALLLAIAAGAHGVHRRLRDGLGGWLGPAGTGRPAEQQPVLPGLSQAERPVALLVAEGMTNIEVARRLNLSPHTVDSHLRKVFMKLEIHSRVELAARVARETRDRRIT</sequence>
<dbReference type="InterPro" id="IPR016032">
    <property type="entry name" value="Sig_transdc_resp-reg_C-effctor"/>
</dbReference>
<dbReference type="SUPFAM" id="SSF52540">
    <property type="entry name" value="P-loop containing nucleoside triphosphate hydrolases"/>
    <property type="match status" value="1"/>
</dbReference>
<evidence type="ECO:0000313" key="5">
    <source>
        <dbReference type="Proteomes" id="UP000198688"/>
    </source>
</evidence>
<dbReference type="PROSITE" id="PS50043">
    <property type="entry name" value="HTH_LUXR_2"/>
    <property type="match status" value="1"/>
</dbReference>
<reference evidence="4 5" key="1">
    <citation type="submission" date="2016-10" db="EMBL/GenBank/DDBJ databases">
        <authorList>
            <person name="de Groot N.N."/>
        </authorList>
    </citation>
    <scope>NUCLEOTIDE SEQUENCE [LARGE SCALE GENOMIC DNA]</scope>
    <source>
        <strain evidence="4 5">DSM 43941</strain>
    </source>
</reference>
<dbReference type="PRINTS" id="PR00038">
    <property type="entry name" value="HTHLUXR"/>
</dbReference>
<dbReference type="InterPro" id="IPR041664">
    <property type="entry name" value="AAA_16"/>
</dbReference>
<evidence type="ECO:0000256" key="1">
    <source>
        <dbReference type="ARBA" id="ARBA00022741"/>
    </source>
</evidence>
<dbReference type="PANTHER" id="PTHR16305">
    <property type="entry name" value="TESTICULAR SOLUBLE ADENYLYL CYCLASE"/>
    <property type="match status" value="1"/>
</dbReference>
<dbReference type="GO" id="GO:0005524">
    <property type="term" value="F:ATP binding"/>
    <property type="evidence" value="ECO:0007669"/>
    <property type="project" value="UniProtKB-KW"/>
</dbReference>
<dbReference type="AlphaFoldDB" id="A0A1H2DF42"/>
<dbReference type="GO" id="GO:0003677">
    <property type="term" value="F:DNA binding"/>
    <property type="evidence" value="ECO:0007669"/>
    <property type="project" value="InterPro"/>
</dbReference>
<dbReference type="GO" id="GO:0004016">
    <property type="term" value="F:adenylate cyclase activity"/>
    <property type="evidence" value="ECO:0007669"/>
    <property type="project" value="TreeGrafter"/>
</dbReference>
<dbReference type="InterPro" id="IPR011990">
    <property type="entry name" value="TPR-like_helical_dom_sf"/>
</dbReference>
<dbReference type="SUPFAM" id="SSF46894">
    <property type="entry name" value="C-terminal effector domain of the bipartite response regulators"/>
    <property type="match status" value="1"/>
</dbReference>
<feature type="domain" description="HTH luxR-type" evidence="3">
    <location>
        <begin position="858"/>
        <end position="926"/>
    </location>
</feature>
<dbReference type="Pfam" id="PF00196">
    <property type="entry name" value="GerE"/>
    <property type="match status" value="1"/>
</dbReference>
<gene>
    <name evidence="4" type="ORF">SAMN04489716_9500</name>
</gene>
<dbReference type="PANTHER" id="PTHR16305:SF35">
    <property type="entry name" value="TRANSCRIPTIONAL ACTIVATOR DOMAIN"/>
    <property type="match status" value="1"/>
</dbReference>
<evidence type="ECO:0000256" key="2">
    <source>
        <dbReference type="ARBA" id="ARBA00022840"/>
    </source>
</evidence>
<dbReference type="STRING" id="113562.SAMN04489716_9500"/>
<dbReference type="CDD" id="cd06170">
    <property type="entry name" value="LuxR_C_like"/>
    <property type="match status" value="1"/>
</dbReference>
<proteinExistence type="predicted"/>
<keyword evidence="2" id="KW-0067">ATP-binding</keyword>
<dbReference type="SUPFAM" id="SSF48452">
    <property type="entry name" value="TPR-like"/>
    <property type="match status" value="1"/>
</dbReference>
<evidence type="ECO:0000259" key="3">
    <source>
        <dbReference type="PROSITE" id="PS50043"/>
    </source>
</evidence>
<dbReference type="SMART" id="SM00421">
    <property type="entry name" value="HTH_LUXR"/>
    <property type="match status" value="1"/>
</dbReference>
<dbReference type="Gene3D" id="1.10.10.10">
    <property type="entry name" value="Winged helix-like DNA-binding domain superfamily/Winged helix DNA-binding domain"/>
    <property type="match status" value="1"/>
</dbReference>
<accession>A0A1H2DF42</accession>
<dbReference type="OrthoDB" id="8482304at2"/>
<dbReference type="RefSeq" id="WP_092556161.1">
    <property type="nucleotide sequence ID" value="NZ_BOMJ01000018.1"/>
</dbReference>